<dbReference type="Pfam" id="PF08609">
    <property type="entry name" value="Fes1"/>
    <property type="match status" value="1"/>
</dbReference>
<evidence type="ECO:0000259" key="3">
    <source>
        <dbReference type="Pfam" id="PF08609"/>
    </source>
</evidence>
<keyword evidence="2" id="KW-0732">Signal</keyword>
<feature type="non-terminal residue" evidence="4">
    <location>
        <position position="1"/>
    </location>
</feature>
<evidence type="ECO:0000313" key="5">
    <source>
        <dbReference type="Proteomes" id="UP001054857"/>
    </source>
</evidence>
<comment type="caution">
    <text evidence="4">The sequence shown here is derived from an EMBL/GenBank/DDBJ whole genome shotgun (WGS) entry which is preliminary data.</text>
</comment>
<gene>
    <name evidence="4" type="ORF">Agub_g8777</name>
</gene>
<dbReference type="GO" id="GO:0000774">
    <property type="term" value="F:adenyl-nucleotide exchange factor activity"/>
    <property type="evidence" value="ECO:0007669"/>
    <property type="project" value="TreeGrafter"/>
</dbReference>
<dbReference type="InterPro" id="IPR011989">
    <property type="entry name" value="ARM-like"/>
</dbReference>
<dbReference type="EMBL" id="BMAR01000017">
    <property type="protein sequence ID" value="GFR47185.1"/>
    <property type="molecule type" value="Genomic_DNA"/>
</dbReference>
<dbReference type="InterPro" id="IPR016024">
    <property type="entry name" value="ARM-type_fold"/>
</dbReference>
<dbReference type="Proteomes" id="UP001054857">
    <property type="component" value="Unassembled WGS sequence"/>
</dbReference>
<sequence length="499" mass="51575">MRSTHLLLIAVSLTAIFPVKCDFGQAIVNEAVDLFAANSGEDERDPRSMEDLLHWAIANSDPGKLAAQAEEAQRIQMVKDLKEQRRRVKELLDHVRSQPTETDMLKEGIAILRRPAASETELLAALQTLQVLVEPIDNANDLQPLGGIAPVVTQLTHGSPEVAAAAAHVLGTAASNNPTFQRQLLSDHPGIVSTLLQVSQSAQEESAVKGMYAVAALVRNTQEARRAFVDAGGFSHLELLLRGGLVAPRVKRKALSLFMDLVDTQPAGTTAGGAAGGAAAAATGTAAGVDTLGVAEGVAFGSGSRLEKEDAGMQHFSTIRLGGQDGSGEEAPTQHMSAGDGGDSTGDSALAFAAIQTGLPEAVVSLLAQPDPDMQEKALLVLQRLAGEPVALQVLRANGAGEALQQLQQQLRAEAPGPQDEPDPYHDYLVDLSRQVAALMATTTTTRGAPAAAAAAPFEGSGAAASPPSSAGYDHTSRRRGSSGEESGVSAAAAAAGSE</sequence>
<name>A0AAD3DSE5_9CHLO</name>
<keyword evidence="5" id="KW-1185">Reference proteome</keyword>
<reference evidence="4 5" key="1">
    <citation type="journal article" date="2021" name="Sci. Rep.">
        <title>Genome sequencing of the multicellular alga Astrephomene provides insights into convergent evolution of germ-soma differentiation.</title>
        <authorList>
            <person name="Yamashita S."/>
            <person name="Yamamoto K."/>
            <person name="Matsuzaki R."/>
            <person name="Suzuki S."/>
            <person name="Yamaguchi H."/>
            <person name="Hirooka S."/>
            <person name="Minakuchi Y."/>
            <person name="Miyagishima S."/>
            <person name="Kawachi M."/>
            <person name="Toyoda A."/>
            <person name="Nozaki H."/>
        </authorList>
    </citation>
    <scope>NUCLEOTIDE SEQUENCE [LARGE SCALE GENOMIC DNA]</scope>
    <source>
        <strain evidence="4 5">NIES-4017</strain>
    </source>
</reference>
<feature type="region of interest" description="Disordered" evidence="1">
    <location>
        <begin position="323"/>
        <end position="342"/>
    </location>
</feature>
<accession>A0AAD3DSE5</accession>
<dbReference type="InterPro" id="IPR050693">
    <property type="entry name" value="Hsp70_NEF-Inhibitors"/>
</dbReference>
<feature type="compositionally biased region" description="Low complexity" evidence="1">
    <location>
        <begin position="484"/>
        <end position="499"/>
    </location>
</feature>
<feature type="compositionally biased region" description="Low complexity" evidence="1">
    <location>
        <begin position="452"/>
        <end position="472"/>
    </location>
</feature>
<feature type="domain" description="Nucleotide exchange factor Fes1" evidence="3">
    <location>
        <begin position="49"/>
        <end position="142"/>
    </location>
</feature>
<feature type="signal peptide" evidence="2">
    <location>
        <begin position="1"/>
        <end position="21"/>
    </location>
</feature>
<evidence type="ECO:0000256" key="1">
    <source>
        <dbReference type="SAM" id="MobiDB-lite"/>
    </source>
</evidence>
<evidence type="ECO:0000313" key="4">
    <source>
        <dbReference type="EMBL" id="GFR47185.1"/>
    </source>
</evidence>
<proteinExistence type="predicted"/>
<feature type="region of interest" description="Disordered" evidence="1">
    <location>
        <begin position="452"/>
        <end position="499"/>
    </location>
</feature>
<dbReference type="SMART" id="SM00185">
    <property type="entry name" value="ARM"/>
    <property type="match status" value="3"/>
</dbReference>
<dbReference type="PANTHER" id="PTHR19316:SF32">
    <property type="entry name" value="ARM REPEAT SUPERFAMILY PROTEIN"/>
    <property type="match status" value="1"/>
</dbReference>
<protein>
    <recommendedName>
        <fullName evidence="3">Nucleotide exchange factor Fes1 domain-containing protein</fullName>
    </recommendedName>
</protein>
<dbReference type="AlphaFoldDB" id="A0AAD3DSE5"/>
<dbReference type="GO" id="GO:0005783">
    <property type="term" value="C:endoplasmic reticulum"/>
    <property type="evidence" value="ECO:0007669"/>
    <property type="project" value="TreeGrafter"/>
</dbReference>
<feature type="chain" id="PRO_5041948616" description="Nucleotide exchange factor Fes1 domain-containing protein" evidence="2">
    <location>
        <begin position="22"/>
        <end position="499"/>
    </location>
</feature>
<dbReference type="InterPro" id="IPR013918">
    <property type="entry name" value="Nucleotide_exch_fac_Fes1"/>
</dbReference>
<dbReference type="InterPro" id="IPR000225">
    <property type="entry name" value="Armadillo"/>
</dbReference>
<evidence type="ECO:0000256" key="2">
    <source>
        <dbReference type="SAM" id="SignalP"/>
    </source>
</evidence>
<organism evidence="4 5">
    <name type="scientific">Astrephomene gubernaculifera</name>
    <dbReference type="NCBI Taxonomy" id="47775"/>
    <lineage>
        <taxon>Eukaryota</taxon>
        <taxon>Viridiplantae</taxon>
        <taxon>Chlorophyta</taxon>
        <taxon>core chlorophytes</taxon>
        <taxon>Chlorophyceae</taxon>
        <taxon>CS clade</taxon>
        <taxon>Chlamydomonadales</taxon>
        <taxon>Astrephomenaceae</taxon>
        <taxon>Astrephomene</taxon>
    </lineage>
</organism>
<dbReference type="PANTHER" id="PTHR19316">
    <property type="entry name" value="PROTEIN FOLDING REGULATOR"/>
    <property type="match status" value="1"/>
</dbReference>
<dbReference type="SUPFAM" id="SSF48371">
    <property type="entry name" value="ARM repeat"/>
    <property type="match status" value="1"/>
</dbReference>
<dbReference type="Gene3D" id="1.25.10.10">
    <property type="entry name" value="Leucine-rich Repeat Variant"/>
    <property type="match status" value="1"/>
</dbReference>